<dbReference type="GO" id="GO:0006412">
    <property type="term" value="P:translation"/>
    <property type="evidence" value="ECO:0007669"/>
    <property type="project" value="InterPro"/>
</dbReference>
<gene>
    <name evidence="1" type="ORF">E2I00_013079</name>
</gene>
<dbReference type="Gene3D" id="3.90.1170.10">
    <property type="entry name" value="Ribosomal protein L10e/L16"/>
    <property type="match status" value="1"/>
</dbReference>
<accession>A0A643C3U1</accession>
<dbReference type="OrthoDB" id="10258869at2759"/>
<dbReference type="Proteomes" id="UP000437017">
    <property type="component" value="Unassembled WGS sequence"/>
</dbReference>
<evidence type="ECO:0000313" key="2">
    <source>
        <dbReference type="Proteomes" id="UP000437017"/>
    </source>
</evidence>
<keyword evidence="2" id="KW-1185">Reference proteome</keyword>
<dbReference type="GO" id="GO:0005840">
    <property type="term" value="C:ribosome"/>
    <property type="evidence" value="ECO:0007669"/>
    <property type="project" value="InterPro"/>
</dbReference>
<organism evidence="1 2">
    <name type="scientific">Balaenoptera physalus</name>
    <name type="common">Fin whale</name>
    <name type="synonym">Balaena physalus</name>
    <dbReference type="NCBI Taxonomy" id="9770"/>
    <lineage>
        <taxon>Eukaryota</taxon>
        <taxon>Metazoa</taxon>
        <taxon>Chordata</taxon>
        <taxon>Craniata</taxon>
        <taxon>Vertebrata</taxon>
        <taxon>Euteleostomi</taxon>
        <taxon>Mammalia</taxon>
        <taxon>Eutheria</taxon>
        <taxon>Laurasiatheria</taxon>
        <taxon>Artiodactyla</taxon>
        <taxon>Whippomorpha</taxon>
        <taxon>Cetacea</taxon>
        <taxon>Mysticeti</taxon>
        <taxon>Balaenopteridae</taxon>
        <taxon>Balaenoptera</taxon>
    </lineage>
</organism>
<protein>
    <recommendedName>
        <fullName evidence="3">Ribosomal protein L10e/L16 domain-containing protein</fullName>
    </recommendedName>
</protein>
<comment type="caution">
    <text evidence="1">The sequence shown here is derived from an EMBL/GenBank/DDBJ whole genome shotgun (WGS) entry which is preliminary data.</text>
</comment>
<dbReference type="GO" id="GO:0003735">
    <property type="term" value="F:structural constituent of ribosome"/>
    <property type="evidence" value="ECO:0007669"/>
    <property type="project" value="InterPro"/>
</dbReference>
<reference evidence="1 2" key="1">
    <citation type="journal article" date="2019" name="PLoS ONE">
        <title>Genomic analyses reveal an absence of contemporary introgressive admixture between fin whales and blue whales, despite known hybrids.</title>
        <authorList>
            <person name="Westbury M.V."/>
            <person name="Petersen B."/>
            <person name="Lorenzen E.D."/>
        </authorList>
    </citation>
    <scope>NUCLEOTIDE SEQUENCE [LARGE SCALE GENOMIC DNA]</scope>
    <source>
        <strain evidence="1">FinWhale-01</strain>
    </source>
</reference>
<dbReference type="Gene3D" id="3.30.60.300">
    <property type="match status" value="1"/>
</dbReference>
<dbReference type="InterPro" id="IPR036920">
    <property type="entry name" value="Ribosomal_uL16_sf"/>
</dbReference>
<sequence length="66" mass="7659">MSICPKLQNKDRVIEALCRARFKLPGRQKIHISKEWGFTKFNVDEFENMVAEKQLNTDGCGSQIYP</sequence>
<evidence type="ECO:0000313" key="1">
    <source>
        <dbReference type="EMBL" id="KAB0394941.1"/>
    </source>
</evidence>
<dbReference type="PANTHER" id="PTHR11726">
    <property type="entry name" value="60S RIBOSOMAL PROTEIN L10"/>
    <property type="match status" value="1"/>
</dbReference>
<dbReference type="EMBL" id="SGJD01002643">
    <property type="protein sequence ID" value="KAB0394941.1"/>
    <property type="molecule type" value="Genomic_DNA"/>
</dbReference>
<dbReference type="InterPro" id="IPR001197">
    <property type="entry name" value="Ribosomal_uL16_euk_arch"/>
</dbReference>
<name>A0A643C3U1_BALPH</name>
<dbReference type="AlphaFoldDB" id="A0A643C3U1"/>
<evidence type="ECO:0008006" key="3">
    <source>
        <dbReference type="Google" id="ProtNLM"/>
    </source>
</evidence>
<proteinExistence type="predicted"/>
<dbReference type="SUPFAM" id="SSF54686">
    <property type="entry name" value="Ribosomal protein L16p/L10e"/>
    <property type="match status" value="1"/>
</dbReference>